<protein>
    <recommendedName>
        <fullName evidence="5">MULE transposase domain-containing protein</fullName>
    </recommendedName>
</protein>
<evidence type="ECO:0000313" key="3">
    <source>
        <dbReference type="EMBL" id="CAF4341837.1"/>
    </source>
</evidence>
<comment type="caution">
    <text evidence="2">The sequence shown here is derived from an EMBL/GenBank/DDBJ whole genome shotgun (WGS) entry which is preliminary data.</text>
</comment>
<gene>
    <name evidence="2" type="ORF">OVA965_LOCUS39321</name>
    <name evidence="3" type="ORF">TMI583_LOCUS40615</name>
</gene>
<feature type="transmembrane region" description="Helical" evidence="1">
    <location>
        <begin position="50"/>
        <end position="73"/>
    </location>
</feature>
<evidence type="ECO:0008006" key="5">
    <source>
        <dbReference type="Google" id="ProtNLM"/>
    </source>
</evidence>
<dbReference type="Proteomes" id="UP000677228">
    <property type="component" value="Unassembled WGS sequence"/>
</dbReference>
<evidence type="ECO:0000313" key="2">
    <source>
        <dbReference type="EMBL" id="CAF1551555.1"/>
    </source>
</evidence>
<keyword evidence="1" id="KW-0812">Transmembrane</keyword>
<organism evidence="2 4">
    <name type="scientific">Didymodactylos carnosus</name>
    <dbReference type="NCBI Taxonomy" id="1234261"/>
    <lineage>
        <taxon>Eukaryota</taxon>
        <taxon>Metazoa</taxon>
        <taxon>Spiralia</taxon>
        <taxon>Gnathifera</taxon>
        <taxon>Rotifera</taxon>
        <taxon>Eurotatoria</taxon>
        <taxon>Bdelloidea</taxon>
        <taxon>Philodinida</taxon>
        <taxon>Philodinidae</taxon>
        <taxon>Didymodactylos</taxon>
    </lineage>
</organism>
<dbReference type="AlphaFoldDB" id="A0A8S2FSK7"/>
<accession>A0A8S2FSK7</accession>
<keyword evidence="1" id="KW-1133">Transmembrane helix</keyword>
<feature type="non-terminal residue" evidence="2">
    <location>
        <position position="1"/>
    </location>
</feature>
<keyword evidence="1" id="KW-0472">Membrane</keyword>
<dbReference type="EMBL" id="CAJOBA010062991">
    <property type="protein sequence ID" value="CAF4341837.1"/>
    <property type="molecule type" value="Genomic_DNA"/>
</dbReference>
<dbReference type="EMBL" id="CAJNOK010040514">
    <property type="protein sequence ID" value="CAF1551555.1"/>
    <property type="molecule type" value="Genomic_DNA"/>
</dbReference>
<dbReference type="Proteomes" id="UP000682733">
    <property type="component" value="Unassembled WGS sequence"/>
</dbReference>
<name>A0A8S2FSK7_9BILA</name>
<reference evidence="2" key="1">
    <citation type="submission" date="2021-02" db="EMBL/GenBank/DDBJ databases">
        <authorList>
            <person name="Nowell W R."/>
        </authorList>
    </citation>
    <scope>NUCLEOTIDE SEQUENCE</scope>
</reference>
<proteinExistence type="predicted"/>
<evidence type="ECO:0000256" key="1">
    <source>
        <dbReference type="SAM" id="Phobius"/>
    </source>
</evidence>
<evidence type="ECO:0000313" key="4">
    <source>
        <dbReference type="Proteomes" id="UP000677228"/>
    </source>
</evidence>
<sequence length="113" mass="13198">TTKRNSKFLQFDSGPDNDRLLIFSSVDRLHLLKNCEELLVDGTFKLTPTIFYQLYAMHVIYWNAGIPVVFALLPNKNQQTYQSLINELVELCPLWNLKPIMMDFVGLRFPFTK</sequence>